<feature type="domain" description="Phosphoribulokinase/uridine kinase" evidence="1">
    <location>
        <begin position="22"/>
        <end position="177"/>
    </location>
</feature>
<keyword evidence="3" id="KW-1185">Reference proteome</keyword>
<dbReference type="NCBIfam" id="NF006746">
    <property type="entry name" value="PRK09270.1-5"/>
    <property type="match status" value="1"/>
</dbReference>
<sequence>MTPDGLIKLIRARADGPGRFLVALAGPPASGKSTLAARLAADLAPGARVVPMDGFHYDDAVLTARGLRARKGSPPTFDAAGFVHLIRRLRAEDEVAIPIFDRSMELSRAAADVVGPEDRILIVEGNYLLLDQAPWNALPALFDLTVFLDVPEAELVRRLTARWRDHGKDDAAARDWIASNDLPNALTVIRESRPAEIVLRGV</sequence>
<evidence type="ECO:0000313" key="2">
    <source>
        <dbReference type="EMBL" id="PTE14134.1"/>
    </source>
</evidence>
<gene>
    <name evidence="2" type="ORF">C5F44_10905</name>
</gene>
<evidence type="ECO:0000259" key="1">
    <source>
        <dbReference type="Pfam" id="PF00485"/>
    </source>
</evidence>
<dbReference type="SUPFAM" id="SSF52540">
    <property type="entry name" value="P-loop containing nucleoside triphosphate hydrolases"/>
    <property type="match status" value="1"/>
</dbReference>
<dbReference type="PANTHER" id="PTHR10285">
    <property type="entry name" value="URIDINE KINASE"/>
    <property type="match status" value="1"/>
</dbReference>
<dbReference type="GO" id="GO:0005524">
    <property type="term" value="F:ATP binding"/>
    <property type="evidence" value="ECO:0007669"/>
    <property type="project" value="InterPro"/>
</dbReference>
<dbReference type="GO" id="GO:0016301">
    <property type="term" value="F:kinase activity"/>
    <property type="evidence" value="ECO:0007669"/>
    <property type="project" value="UniProtKB-KW"/>
</dbReference>
<dbReference type="InterPro" id="IPR006083">
    <property type="entry name" value="PRK/URK"/>
</dbReference>
<name>A0A2T4J8B1_FUSBL</name>
<dbReference type="EMBL" id="PZKE01000009">
    <property type="protein sequence ID" value="PTE14134.1"/>
    <property type="molecule type" value="Genomic_DNA"/>
</dbReference>
<dbReference type="AlphaFoldDB" id="A0A2T4J8B1"/>
<evidence type="ECO:0000313" key="3">
    <source>
        <dbReference type="Proteomes" id="UP000241362"/>
    </source>
</evidence>
<dbReference type="Proteomes" id="UP000241362">
    <property type="component" value="Unassembled WGS sequence"/>
</dbReference>
<comment type="caution">
    <text evidence="2">The sequence shown here is derived from an EMBL/GenBank/DDBJ whole genome shotgun (WGS) entry which is preliminary data.</text>
</comment>
<dbReference type="RefSeq" id="WP_107673561.1">
    <property type="nucleotide sequence ID" value="NZ_PZKE01000009.1"/>
</dbReference>
<keyword evidence="2" id="KW-0418">Kinase</keyword>
<organism evidence="2 3">
    <name type="scientific">Fuscovulum blasticum DSM 2131</name>
    <dbReference type="NCBI Taxonomy" id="1188250"/>
    <lineage>
        <taxon>Bacteria</taxon>
        <taxon>Pseudomonadati</taxon>
        <taxon>Pseudomonadota</taxon>
        <taxon>Alphaproteobacteria</taxon>
        <taxon>Rhodobacterales</taxon>
        <taxon>Paracoccaceae</taxon>
        <taxon>Pseudogemmobacter</taxon>
    </lineage>
</organism>
<reference evidence="2 3" key="1">
    <citation type="submission" date="2018-03" db="EMBL/GenBank/DDBJ databases">
        <title>Rhodobacter blasticus.</title>
        <authorList>
            <person name="Meyer T.E."/>
            <person name="Miller S."/>
            <person name="Lodha T."/>
            <person name="Gandham S."/>
            <person name="Chintalapati S."/>
            <person name="Chintalapati V.R."/>
        </authorList>
    </citation>
    <scope>NUCLEOTIDE SEQUENCE [LARGE SCALE GENOMIC DNA]</scope>
    <source>
        <strain evidence="2 3">DSM 2131</strain>
    </source>
</reference>
<dbReference type="NCBIfam" id="NF006744">
    <property type="entry name" value="PRK09270.1-3"/>
    <property type="match status" value="1"/>
</dbReference>
<proteinExistence type="predicted"/>
<protein>
    <submittedName>
        <fullName evidence="2">Nucleoside/nucleotide kinase family protein</fullName>
    </submittedName>
</protein>
<accession>A0A2T4J8B1</accession>
<dbReference type="Pfam" id="PF00485">
    <property type="entry name" value="PRK"/>
    <property type="match status" value="1"/>
</dbReference>
<keyword evidence="2" id="KW-0808">Transferase</keyword>
<dbReference type="InterPro" id="IPR027417">
    <property type="entry name" value="P-loop_NTPase"/>
</dbReference>
<dbReference type="Gene3D" id="3.40.50.300">
    <property type="entry name" value="P-loop containing nucleotide triphosphate hydrolases"/>
    <property type="match status" value="1"/>
</dbReference>